<dbReference type="Proteomes" id="UP000000600">
    <property type="component" value="Unassembled WGS sequence"/>
</dbReference>
<dbReference type="GeneID" id="5038240"/>
<proteinExistence type="predicted"/>
<reference evidence="1 2" key="1">
    <citation type="journal article" date="2006" name="Nature">
        <title>Global trends of whole-genome duplications revealed by the ciliate Paramecium tetraurelia.</title>
        <authorList>
            <consortium name="Genoscope"/>
            <person name="Aury J.-M."/>
            <person name="Jaillon O."/>
            <person name="Duret L."/>
            <person name="Noel B."/>
            <person name="Jubin C."/>
            <person name="Porcel B.M."/>
            <person name="Segurens B."/>
            <person name="Daubin V."/>
            <person name="Anthouard V."/>
            <person name="Aiach N."/>
            <person name="Arnaiz O."/>
            <person name="Billaut A."/>
            <person name="Beisson J."/>
            <person name="Blanc I."/>
            <person name="Bouhouche K."/>
            <person name="Camara F."/>
            <person name="Duharcourt S."/>
            <person name="Guigo R."/>
            <person name="Gogendeau D."/>
            <person name="Katinka M."/>
            <person name="Keller A.-M."/>
            <person name="Kissmehl R."/>
            <person name="Klotz C."/>
            <person name="Koll F."/>
            <person name="Le Moue A."/>
            <person name="Lepere C."/>
            <person name="Malinsky S."/>
            <person name="Nowacki M."/>
            <person name="Nowak J.K."/>
            <person name="Plattner H."/>
            <person name="Poulain J."/>
            <person name="Ruiz F."/>
            <person name="Serrano V."/>
            <person name="Zagulski M."/>
            <person name="Dessen P."/>
            <person name="Betermier M."/>
            <person name="Weissenbach J."/>
            <person name="Scarpelli C."/>
            <person name="Schachter V."/>
            <person name="Sperling L."/>
            <person name="Meyer E."/>
            <person name="Cohen J."/>
            <person name="Wincker P."/>
        </authorList>
    </citation>
    <scope>NUCLEOTIDE SEQUENCE [LARGE SCALE GENOMIC DNA]</scope>
    <source>
        <strain evidence="1 2">Stock d4-2</strain>
    </source>
</reference>
<protein>
    <submittedName>
        <fullName evidence="1">Uncharacterized protein</fullName>
    </submittedName>
</protein>
<dbReference type="InParanoid" id="A0DPU1"/>
<dbReference type="EMBL" id="CT868529">
    <property type="protein sequence ID" value="CAK85058.1"/>
    <property type="molecule type" value="Genomic_DNA"/>
</dbReference>
<accession>A0DPU1</accession>
<name>A0DPU1_PARTE</name>
<evidence type="ECO:0000313" key="1">
    <source>
        <dbReference type="EMBL" id="CAK85058.1"/>
    </source>
</evidence>
<keyword evidence="2" id="KW-1185">Reference proteome</keyword>
<dbReference type="AlphaFoldDB" id="A0DPU1"/>
<evidence type="ECO:0000313" key="2">
    <source>
        <dbReference type="Proteomes" id="UP000000600"/>
    </source>
</evidence>
<organism evidence="1 2">
    <name type="scientific">Paramecium tetraurelia</name>
    <dbReference type="NCBI Taxonomy" id="5888"/>
    <lineage>
        <taxon>Eukaryota</taxon>
        <taxon>Sar</taxon>
        <taxon>Alveolata</taxon>
        <taxon>Ciliophora</taxon>
        <taxon>Intramacronucleata</taxon>
        <taxon>Oligohymenophorea</taxon>
        <taxon>Peniculida</taxon>
        <taxon>Parameciidae</taxon>
        <taxon>Paramecium</taxon>
    </lineage>
</organism>
<dbReference type="RefSeq" id="XP_001452455.1">
    <property type="nucleotide sequence ID" value="XM_001452418.1"/>
</dbReference>
<gene>
    <name evidence="1" type="ORF">GSPATT00019240001</name>
</gene>
<sequence>MEIQLAQNEPTKYVEEEVLCYGENGIQRKLVRRPLTKENQQMGNNLNEVDQDGNRILSRKIVDNSQSFNQVQKDWQKGQNGALEKIISQEEPEQYVEEEIIIIKSKNRQTRAQIGQKTL</sequence>
<dbReference type="HOGENOM" id="CLU_2066016_0_0_1"/>
<dbReference type="KEGG" id="ptm:GSPATT00019240001"/>